<dbReference type="PROSITE" id="PS50995">
    <property type="entry name" value="HTH_MARR_2"/>
    <property type="match status" value="1"/>
</dbReference>
<sequence length="144" mass="16744">MNSQDIHHIREFDRFYTRIFRLTDKYHLQTTLTLLEARLLLEIAENGYNTANQLVQVLRVDKGYLSRILKRLEERGLLAQTPAELDKRSKILSLTDAGNEQLAIINQRSDDQVRSLFTNLTGSETKQVISAMQFIEEHVTKIKE</sequence>
<proteinExistence type="predicted"/>
<dbReference type="Pfam" id="PF12802">
    <property type="entry name" value="MarR_2"/>
    <property type="match status" value="1"/>
</dbReference>
<evidence type="ECO:0000256" key="3">
    <source>
        <dbReference type="ARBA" id="ARBA00023163"/>
    </source>
</evidence>
<dbReference type="Proteomes" id="UP001596254">
    <property type="component" value="Unassembled WGS sequence"/>
</dbReference>
<dbReference type="SMART" id="SM00347">
    <property type="entry name" value="HTH_MARR"/>
    <property type="match status" value="1"/>
</dbReference>
<dbReference type="PANTHER" id="PTHR42756">
    <property type="entry name" value="TRANSCRIPTIONAL REGULATOR, MARR"/>
    <property type="match status" value="1"/>
</dbReference>
<name>A0ABW1SRD4_9LACO</name>
<evidence type="ECO:0000313" key="5">
    <source>
        <dbReference type="EMBL" id="MFC6206320.1"/>
    </source>
</evidence>
<dbReference type="InterPro" id="IPR000835">
    <property type="entry name" value="HTH_MarR-typ"/>
</dbReference>
<evidence type="ECO:0000313" key="6">
    <source>
        <dbReference type="Proteomes" id="UP001596254"/>
    </source>
</evidence>
<evidence type="ECO:0000259" key="4">
    <source>
        <dbReference type="PROSITE" id="PS50995"/>
    </source>
</evidence>
<keyword evidence="6" id="KW-1185">Reference proteome</keyword>
<dbReference type="PANTHER" id="PTHR42756:SF1">
    <property type="entry name" value="TRANSCRIPTIONAL REPRESSOR OF EMRAB OPERON"/>
    <property type="match status" value="1"/>
</dbReference>
<accession>A0ABW1SRD4</accession>
<dbReference type="InterPro" id="IPR036390">
    <property type="entry name" value="WH_DNA-bd_sf"/>
</dbReference>
<protein>
    <submittedName>
        <fullName evidence="5">MarR family winged helix-turn-helix transcriptional regulator</fullName>
    </submittedName>
</protein>
<evidence type="ECO:0000256" key="1">
    <source>
        <dbReference type="ARBA" id="ARBA00023015"/>
    </source>
</evidence>
<organism evidence="5 6">
    <name type="scientific">Levilactobacillus tongjiangensis</name>
    <dbReference type="NCBI Taxonomy" id="2486023"/>
    <lineage>
        <taxon>Bacteria</taxon>
        <taxon>Bacillati</taxon>
        <taxon>Bacillota</taxon>
        <taxon>Bacilli</taxon>
        <taxon>Lactobacillales</taxon>
        <taxon>Lactobacillaceae</taxon>
        <taxon>Levilactobacillus</taxon>
    </lineage>
</organism>
<keyword evidence="1" id="KW-0805">Transcription regulation</keyword>
<comment type="caution">
    <text evidence="5">The sequence shown here is derived from an EMBL/GenBank/DDBJ whole genome shotgun (WGS) entry which is preliminary data.</text>
</comment>
<dbReference type="RefSeq" id="WP_164508716.1">
    <property type="nucleotide sequence ID" value="NZ_JBHSSK010000007.1"/>
</dbReference>
<dbReference type="SUPFAM" id="SSF46785">
    <property type="entry name" value="Winged helix' DNA-binding domain"/>
    <property type="match status" value="1"/>
</dbReference>
<dbReference type="EMBL" id="JBHSSK010000007">
    <property type="protein sequence ID" value="MFC6206320.1"/>
    <property type="molecule type" value="Genomic_DNA"/>
</dbReference>
<evidence type="ECO:0000256" key="2">
    <source>
        <dbReference type="ARBA" id="ARBA00023125"/>
    </source>
</evidence>
<keyword evidence="2" id="KW-0238">DNA-binding</keyword>
<feature type="domain" description="HTH marR-type" evidence="4">
    <location>
        <begin position="1"/>
        <end position="137"/>
    </location>
</feature>
<gene>
    <name evidence="5" type="ORF">ACFP1G_02350</name>
</gene>
<dbReference type="InterPro" id="IPR036388">
    <property type="entry name" value="WH-like_DNA-bd_sf"/>
</dbReference>
<keyword evidence="3" id="KW-0804">Transcription</keyword>
<dbReference type="Gene3D" id="1.10.10.10">
    <property type="entry name" value="Winged helix-like DNA-binding domain superfamily/Winged helix DNA-binding domain"/>
    <property type="match status" value="1"/>
</dbReference>
<reference evidence="6" key="1">
    <citation type="journal article" date="2019" name="Int. J. Syst. Evol. Microbiol.">
        <title>The Global Catalogue of Microorganisms (GCM) 10K type strain sequencing project: providing services to taxonomists for standard genome sequencing and annotation.</title>
        <authorList>
            <consortium name="The Broad Institute Genomics Platform"/>
            <consortium name="The Broad Institute Genome Sequencing Center for Infectious Disease"/>
            <person name="Wu L."/>
            <person name="Ma J."/>
        </authorList>
    </citation>
    <scope>NUCLEOTIDE SEQUENCE [LARGE SCALE GENOMIC DNA]</scope>
    <source>
        <strain evidence="6">CCM 8905</strain>
    </source>
</reference>
<dbReference type="PRINTS" id="PR00598">
    <property type="entry name" value="HTHMARR"/>
</dbReference>